<reference evidence="1 2" key="1">
    <citation type="journal article" date="2018" name="Nat. Genet.">
        <title>Extensive intraspecific gene order and gene structural variations between Mo17 and other maize genomes.</title>
        <authorList>
            <person name="Sun S."/>
            <person name="Zhou Y."/>
            <person name="Chen J."/>
            <person name="Shi J."/>
            <person name="Zhao H."/>
            <person name="Zhao H."/>
            <person name="Song W."/>
            <person name="Zhang M."/>
            <person name="Cui Y."/>
            <person name="Dong X."/>
            <person name="Liu H."/>
            <person name="Ma X."/>
            <person name="Jiao Y."/>
            <person name="Wang B."/>
            <person name="Wei X."/>
            <person name="Stein J.C."/>
            <person name="Glaubitz J.C."/>
            <person name="Lu F."/>
            <person name="Yu G."/>
            <person name="Liang C."/>
            <person name="Fengler K."/>
            <person name="Li B."/>
            <person name="Rafalski A."/>
            <person name="Schnable P.S."/>
            <person name="Ware D.H."/>
            <person name="Buckler E.S."/>
            <person name="Lai J."/>
        </authorList>
    </citation>
    <scope>NUCLEOTIDE SEQUENCE [LARGE SCALE GENOMIC DNA]</scope>
    <source>
        <strain evidence="2">cv. Missouri 17</strain>
        <tissue evidence="1">Seedling</tissue>
    </source>
</reference>
<dbReference type="EMBL" id="NCVQ01000006">
    <property type="protein sequence ID" value="PWZ20985.1"/>
    <property type="molecule type" value="Genomic_DNA"/>
</dbReference>
<evidence type="ECO:0000313" key="1">
    <source>
        <dbReference type="EMBL" id="PWZ20985.1"/>
    </source>
</evidence>
<name>A0A3L6EJI1_MAIZE</name>
<dbReference type="Proteomes" id="UP000251960">
    <property type="component" value="Chromosome 5"/>
</dbReference>
<comment type="caution">
    <text evidence="1">The sequence shown here is derived from an EMBL/GenBank/DDBJ whole genome shotgun (WGS) entry which is preliminary data.</text>
</comment>
<protein>
    <submittedName>
        <fullName evidence="1">Uncharacterized protein</fullName>
    </submittedName>
</protein>
<proteinExistence type="predicted"/>
<sequence length="13" mass="1475">MAFFKIGHLSPNL</sequence>
<gene>
    <name evidence="1" type="ORF">Zm00014a_022179</name>
</gene>
<organism evidence="1 2">
    <name type="scientific">Zea mays</name>
    <name type="common">Maize</name>
    <dbReference type="NCBI Taxonomy" id="4577"/>
    <lineage>
        <taxon>Eukaryota</taxon>
        <taxon>Viridiplantae</taxon>
        <taxon>Streptophyta</taxon>
        <taxon>Embryophyta</taxon>
        <taxon>Tracheophyta</taxon>
        <taxon>Spermatophyta</taxon>
        <taxon>Magnoliopsida</taxon>
        <taxon>Liliopsida</taxon>
        <taxon>Poales</taxon>
        <taxon>Poaceae</taxon>
        <taxon>PACMAD clade</taxon>
        <taxon>Panicoideae</taxon>
        <taxon>Andropogonodae</taxon>
        <taxon>Andropogoneae</taxon>
        <taxon>Tripsacinae</taxon>
        <taxon>Zea</taxon>
    </lineage>
</organism>
<evidence type="ECO:0000313" key="2">
    <source>
        <dbReference type="Proteomes" id="UP000251960"/>
    </source>
</evidence>
<accession>A0A3L6EJI1</accession>